<evidence type="ECO:0000256" key="1">
    <source>
        <dbReference type="ARBA" id="ARBA00006484"/>
    </source>
</evidence>
<name>A0A844YXH0_9SPHN</name>
<dbReference type="AlphaFoldDB" id="A0A844YXH0"/>
<proteinExistence type="inferred from homology"/>
<reference evidence="3 4" key="1">
    <citation type="submission" date="2019-12" db="EMBL/GenBank/DDBJ databases">
        <title>Genomic-based taxomic classification of the family Erythrobacteraceae.</title>
        <authorList>
            <person name="Xu L."/>
        </authorList>
    </citation>
    <scope>NUCLEOTIDE SEQUENCE [LARGE SCALE GENOMIC DNA]</scope>
    <source>
        <strain evidence="3 4">M0322</strain>
    </source>
</reference>
<dbReference type="InterPro" id="IPR036291">
    <property type="entry name" value="NAD(P)-bd_dom_sf"/>
</dbReference>
<evidence type="ECO:0000313" key="3">
    <source>
        <dbReference type="EMBL" id="MXO70767.1"/>
    </source>
</evidence>
<dbReference type="InterPro" id="IPR002347">
    <property type="entry name" value="SDR_fam"/>
</dbReference>
<dbReference type="GO" id="GO:0016491">
    <property type="term" value="F:oxidoreductase activity"/>
    <property type="evidence" value="ECO:0007669"/>
    <property type="project" value="UniProtKB-KW"/>
</dbReference>
<dbReference type="Proteomes" id="UP000466966">
    <property type="component" value="Unassembled WGS sequence"/>
</dbReference>
<evidence type="ECO:0000313" key="4">
    <source>
        <dbReference type="Proteomes" id="UP000466966"/>
    </source>
</evidence>
<evidence type="ECO:0000256" key="2">
    <source>
        <dbReference type="ARBA" id="ARBA00023002"/>
    </source>
</evidence>
<dbReference type="CDD" id="cd05233">
    <property type="entry name" value="SDR_c"/>
    <property type="match status" value="1"/>
</dbReference>
<protein>
    <submittedName>
        <fullName evidence="3">SDR family NAD(P)-dependent oxidoreductase</fullName>
    </submittedName>
</protein>
<dbReference type="Pfam" id="PF00106">
    <property type="entry name" value="adh_short"/>
    <property type="match status" value="1"/>
</dbReference>
<organism evidence="3 4">
    <name type="scientific">Alteraurantiacibacter buctensis</name>
    <dbReference type="NCBI Taxonomy" id="1503981"/>
    <lineage>
        <taxon>Bacteria</taxon>
        <taxon>Pseudomonadati</taxon>
        <taxon>Pseudomonadota</taxon>
        <taxon>Alphaproteobacteria</taxon>
        <taxon>Sphingomonadales</taxon>
        <taxon>Erythrobacteraceae</taxon>
        <taxon>Alteraurantiacibacter</taxon>
    </lineage>
</organism>
<dbReference type="Gene3D" id="3.40.50.720">
    <property type="entry name" value="NAD(P)-binding Rossmann-like Domain"/>
    <property type="match status" value="1"/>
</dbReference>
<dbReference type="EMBL" id="WTYV01000001">
    <property type="protein sequence ID" value="MXO70767.1"/>
    <property type="molecule type" value="Genomic_DNA"/>
</dbReference>
<sequence length="273" mass="28470">MGILAGQVALVTGAGRGFGRAIAERLAAEGAAVAVVSRSIGEVSAVADAIRAAGHAAMAATCDVTSPADIAVVVAQVEGELGLIDLLVSNAGVPGPFGPLWQVNPEEWWQAQEVHIRAPFLLMHRILPGMVSRGRGRVVCVSAKAARIVAPHLSAYCTGKIAQNRLVAEAAAELAGTGVSAFAIDPGFVPTRLARDTMEDPAAQQYLGGMVERLKERFDDPEAQGDLARCAQRVLDLASGQYDELSGGYYELPDDLEAALLAKREEGPVAVGH</sequence>
<keyword evidence="4" id="KW-1185">Reference proteome</keyword>
<dbReference type="PANTHER" id="PTHR43669">
    <property type="entry name" value="5-KETO-D-GLUCONATE 5-REDUCTASE"/>
    <property type="match status" value="1"/>
</dbReference>
<comment type="caution">
    <text evidence="3">The sequence shown here is derived from an EMBL/GenBank/DDBJ whole genome shotgun (WGS) entry which is preliminary data.</text>
</comment>
<gene>
    <name evidence="3" type="ORF">GRI99_03855</name>
</gene>
<dbReference type="OrthoDB" id="658698at2"/>
<comment type="similarity">
    <text evidence="1">Belongs to the short-chain dehydrogenases/reductases (SDR) family.</text>
</comment>
<accession>A0A844YXH0</accession>
<dbReference type="PRINTS" id="PR00081">
    <property type="entry name" value="GDHRDH"/>
</dbReference>
<dbReference type="PANTHER" id="PTHR43669:SF3">
    <property type="entry name" value="ALCOHOL DEHYDROGENASE, PUTATIVE (AFU_ORTHOLOGUE AFUA_3G03445)-RELATED"/>
    <property type="match status" value="1"/>
</dbReference>
<keyword evidence="2" id="KW-0560">Oxidoreductase</keyword>
<dbReference type="RefSeq" id="WP_160770641.1">
    <property type="nucleotide sequence ID" value="NZ_WTYV01000001.1"/>
</dbReference>
<dbReference type="SUPFAM" id="SSF51735">
    <property type="entry name" value="NAD(P)-binding Rossmann-fold domains"/>
    <property type="match status" value="1"/>
</dbReference>